<gene>
    <name evidence="11" type="ORF">DB88DRAFT_477350</name>
</gene>
<evidence type="ECO:0000256" key="1">
    <source>
        <dbReference type="ARBA" id="ARBA00006962"/>
    </source>
</evidence>
<feature type="compositionally biased region" description="Basic and acidic residues" evidence="8">
    <location>
        <begin position="23"/>
        <end position="38"/>
    </location>
</feature>
<evidence type="ECO:0000256" key="8">
    <source>
        <dbReference type="SAM" id="MobiDB-lite"/>
    </source>
</evidence>
<dbReference type="Proteomes" id="UP001182556">
    <property type="component" value="Unassembled WGS sequence"/>
</dbReference>
<dbReference type="SUPFAM" id="SSF53756">
    <property type="entry name" value="UDP-Glycosyltransferase/glycogen phosphorylase"/>
    <property type="match status" value="1"/>
</dbReference>
<dbReference type="EMBL" id="JAODAN010000001">
    <property type="protein sequence ID" value="KAK1927242.1"/>
    <property type="molecule type" value="Genomic_DNA"/>
</dbReference>
<dbReference type="PANTHER" id="PTHR48050">
    <property type="entry name" value="STEROL 3-BETA-GLUCOSYLTRANSFERASE"/>
    <property type="match status" value="1"/>
</dbReference>
<sequence>MTPFKNSLGHILHPLSRSSSLSTDDKPASPRSPSDKRRFASNAVGHSKTASSCELFGFIKALAVGGIASDSTLDETESGTATPVEDVFATEPSKEEKDKLEQQMRDALDETARQSTLLGARLAALSLDTSSQTLAPSDTVKARPELPRSSSIHPDVGMSDDGLNEDTGSPFGRIVDSPSMMSRTSEVTAAQTMEERVSDQEKVDAIVKEYGDIASLMQPPEDGSEPEPERLLAESKGSLFKGVMLIGNLHLTTHRLLFHAQIPPESALLGFGSGTEGDRIPDVLMAGPVTWHRYGPIRTSRKLWMEVGTEMITTYPSGDDIGRTRPLQTILLSSIQHMRPLDPEDPCSFFITFEKPGLGTQEISFHVDTEQSAVQWRRSLEGAFFRQARRRFRENLFKTNNKTDKQEHPGDDEWSTMRCCVPLDRVQITGISDYHSFALLVKLEISLDGEKISWRPEDFAAGDYTGRLVDSPGNTERIRHSLRDSLPFLGSRSQPGSRDSSPSRKSSMTYHKASERPPSAHTGPSTPKRGETHYIDTVLPRQFFSGSRRDTAHDNDSLSNSYALQLAVLNEQAWFAKALQSAVAAASERKYRPGVKRHRMNLEIAGCDCLATDDELEALATRTSESSDEHEHDHGAITQAMRKAEKAALAAKVFGLKDEDGVYIKRCYLVSGLMPIRGHIILNSRYVCFWRRATVGGDVKYRFSSADVKGCHETPSIRAGFHGMALSLHGRHDVKFEFWSKSSRDDVMKRITEISAHSLTSESLLTSSPTTMSAPSDLVHRTVSPLTLDSGVGTPTNTPHPSDILVPSRESVFQSKAFPDQALSHMPFVANQPFHSVTRLTSRHFVCLTIGSRGDVQPYIALALRLKQDEHRVTIVTHAEFKEWIESYGIEHRQAGGDPTALMKLSADHKMFSPGFFKESMGSLRQWLDDLLLDSWHACQDAAVLIESPSTMAGIHIAEALKIPYFRAFTMPWTRTSAYPQAFMVPAFEMGPSFNYSTYVLFDSILWRATAGQINRWRKKHLKIPATDMSTLSISKVPFLYNFSSAVVPKPLDWDDNITITGYWTLENSDAEWSPPPALEKFMLQARVDNKPLVYIGFGSIVVPRPNAMTKSIIAAVQKADVRAIIAKGWSSRGSDPSEQGEEIQFPSNCYGLDKVPHGWLFPKIDAALHHGGAGTVGASLRAGIPTLIKPWFGDQFFWAIRVTRLGVGLKVPSLRSDDIAHALVRATKNHTMIEKASRIGARIRAENGTENALQAIHYNIVRAGTDRSKIV</sequence>
<dbReference type="GO" id="GO:0016906">
    <property type="term" value="F:sterol 3-beta-glucosyltransferase activity"/>
    <property type="evidence" value="ECO:0007669"/>
    <property type="project" value="UniProtKB-EC"/>
</dbReference>
<dbReference type="InterPro" id="IPR004276">
    <property type="entry name" value="GlycoTrans_28_N"/>
</dbReference>
<dbReference type="AlphaFoldDB" id="A0AAD9FVX0"/>
<feature type="domain" description="Glycosyltransferase family 28 N-terminal" evidence="9">
    <location>
        <begin position="846"/>
        <end position="980"/>
    </location>
</feature>
<dbReference type="InterPro" id="IPR002213">
    <property type="entry name" value="UDP_glucos_trans"/>
</dbReference>
<evidence type="ECO:0000313" key="12">
    <source>
        <dbReference type="Proteomes" id="UP001182556"/>
    </source>
</evidence>
<comment type="caution">
    <text evidence="11">The sequence shown here is derived from an EMBL/GenBank/DDBJ whole genome shotgun (WGS) entry which is preliminary data.</text>
</comment>
<evidence type="ECO:0000256" key="2">
    <source>
        <dbReference type="ARBA" id="ARBA00012650"/>
    </source>
</evidence>
<evidence type="ECO:0000256" key="5">
    <source>
        <dbReference type="ARBA" id="ARBA00029843"/>
    </source>
</evidence>
<evidence type="ECO:0000259" key="10">
    <source>
        <dbReference type="Pfam" id="PF06722"/>
    </source>
</evidence>
<dbReference type="InterPro" id="IPR050426">
    <property type="entry name" value="Glycosyltransferase_28"/>
</dbReference>
<reference evidence="11" key="1">
    <citation type="submission" date="2023-02" db="EMBL/GenBank/DDBJ databases">
        <title>Identification and recombinant expression of a fungal hydrolase from Papiliotrema laurentii that hydrolyzes apple cutin and clears colloidal polyester polyurethane.</title>
        <authorList>
            <consortium name="DOE Joint Genome Institute"/>
            <person name="Roman V.A."/>
            <person name="Bojanowski C."/>
            <person name="Crable B.R."/>
            <person name="Wagner D.N."/>
            <person name="Hung C.S."/>
            <person name="Nadeau L.J."/>
            <person name="Schratz L."/>
            <person name="Haridas S."/>
            <person name="Pangilinan J."/>
            <person name="Lipzen A."/>
            <person name="Na H."/>
            <person name="Yan M."/>
            <person name="Ng V."/>
            <person name="Grigoriev I.V."/>
            <person name="Spatafora J.W."/>
            <person name="Barlow D."/>
            <person name="Biffinger J."/>
            <person name="Kelley-Loughnane N."/>
            <person name="Varaljay V.A."/>
            <person name="Crookes-Goodson W.J."/>
        </authorList>
    </citation>
    <scope>NUCLEOTIDE SEQUENCE</scope>
    <source>
        <strain evidence="11">5307AH</strain>
    </source>
</reference>
<evidence type="ECO:0000256" key="7">
    <source>
        <dbReference type="ARBA" id="ARBA00049453"/>
    </source>
</evidence>
<dbReference type="GO" id="GO:0016125">
    <property type="term" value="P:sterol metabolic process"/>
    <property type="evidence" value="ECO:0007669"/>
    <property type="project" value="TreeGrafter"/>
</dbReference>
<dbReference type="SUPFAM" id="SSF50729">
    <property type="entry name" value="PH domain-like"/>
    <property type="match status" value="1"/>
</dbReference>
<evidence type="ECO:0000256" key="3">
    <source>
        <dbReference type="ARBA" id="ARBA00022676"/>
    </source>
</evidence>
<dbReference type="CDD" id="cd03784">
    <property type="entry name" value="GT1_Gtf-like"/>
    <property type="match status" value="1"/>
</dbReference>
<accession>A0AAD9FVX0</accession>
<dbReference type="EC" id="2.4.1.173" evidence="2"/>
<dbReference type="Gene3D" id="3.40.50.2000">
    <property type="entry name" value="Glycogen Phosphorylase B"/>
    <property type="match status" value="2"/>
</dbReference>
<dbReference type="Pfam" id="PF03033">
    <property type="entry name" value="Glyco_transf_28"/>
    <property type="match status" value="1"/>
</dbReference>
<comment type="similarity">
    <text evidence="1">Belongs to the glycosyltransferase 28 family.</text>
</comment>
<name>A0AAD9FVX0_PAPLA</name>
<evidence type="ECO:0000256" key="6">
    <source>
        <dbReference type="ARBA" id="ARBA00047886"/>
    </source>
</evidence>
<feature type="region of interest" description="Disordered" evidence="8">
    <location>
        <begin position="1"/>
        <end position="48"/>
    </location>
</feature>
<dbReference type="FunFam" id="3.40.50.2000:FF:000009">
    <property type="entry name" value="Sterol 3-beta-glucosyltransferase UGT80A2"/>
    <property type="match status" value="1"/>
</dbReference>
<organism evidence="11 12">
    <name type="scientific">Papiliotrema laurentii</name>
    <name type="common">Cryptococcus laurentii</name>
    <dbReference type="NCBI Taxonomy" id="5418"/>
    <lineage>
        <taxon>Eukaryota</taxon>
        <taxon>Fungi</taxon>
        <taxon>Dikarya</taxon>
        <taxon>Basidiomycota</taxon>
        <taxon>Agaricomycotina</taxon>
        <taxon>Tremellomycetes</taxon>
        <taxon>Tremellales</taxon>
        <taxon>Rhynchogastremaceae</taxon>
        <taxon>Papiliotrema</taxon>
    </lineage>
</organism>
<keyword evidence="3" id="KW-0328">Glycosyltransferase</keyword>
<feature type="compositionally biased region" description="Low complexity" evidence="8">
    <location>
        <begin position="497"/>
        <end position="507"/>
    </location>
</feature>
<comment type="catalytic activity">
    <reaction evidence="6">
        <text>ergosterol + UDP-alpha-D-glucose = ergosteryl 3-beta-D-glucoside + UDP + H(+)</text>
        <dbReference type="Rhea" id="RHEA:61836"/>
        <dbReference type="ChEBI" id="CHEBI:15378"/>
        <dbReference type="ChEBI" id="CHEBI:16933"/>
        <dbReference type="ChEBI" id="CHEBI:52973"/>
        <dbReference type="ChEBI" id="CHEBI:58223"/>
        <dbReference type="ChEBI" id="CHEBI:58885"/>
    </reaction>
    <physiologicalReaction direction="left-to-right" evidence="6">
        <dbReference type="Rhea" id="RHEA:61837"/>
    </physiologicalReaction>
</comment>
<feature type="region of interest" description="Disordered" evidence="8">
    <location>
        <begin position="71"/>
        <end position="105"/>
    </location>
</feature>
<proteinExistence type="inferred from homology"/>
<protein>
    <recommendedName>
        <fullName evidence="2">sterol 3beta-glucosyltransferase</fullName>
        <ecNumber evidence="2">2.4.1.173</ecNumber>
    </recommendedName>
    <alternativeName>
        <fullName evidence="5">Autophagy-related protein 26</fullName>
    </alternativeName>
</protein>
<dbReference type="GO" id="GO:0005975">
    <property type="term" value="P:carbohydrate metabolic process"/>
    <property type="evidence" value="ECO:0007669"/>
    <property type="project" value="InterPro"/>
</dbReference>
<keyword evidence="12" id="KW-1185">Reference proteome</keyword>
<comment type="catalytic activity">
    <reaction evidence="7">
        <text>a sterol + UDP-alpha-D-glucose = a sterol 3-beta-D-glucoside + UDP + H(+)</text>
        <dbReference type="Rhea" id="RHEA:22724"/>
        <dbReference type="ChEBI" id="CHEBI:15378"/>
        <dbReference type="ChEBI" id="CHEBI:15889"/>
        <dbReference type="ChEBI" id="CHEBI:37424"/>
        <dbReference type="ChEBI" id="CHEBI:58223"/>
        <dbReference type="ChEBI" id="CHEBI:58885"/>
        <dbReference type="EC" id="2.4.1.173"/>
    </reaction>
    <physiologicalReaction direction="left-to-right" evidence="7">
        <dbReference type="Rhea" id="RHEA:22725"/>
    </physiologicalReaction>
</comment>
<evidence type="ECO:0000259" key="9">
    <source>
        <dbReference type="Pfam" id="PF03033"/>
    </source>
</evidence>
<dbReference type="Pfam" id="PF06722">
    <property type="entry name" value="EryCIII-like_C"/>
    <property type="match status" value="1"/>
</dbReference>
<keyword evidence="4" id="KW-0808">Transferase</keyword>
<feature type="region of interest" description="Disordered" evidence="8">
    <location>
        <begin position="135"/>
        <end position="181"/>
    </location>
</feature>
<feature type="compositionally biased region" description="Basic and acidic residues" evidence="8">
    <location>
        <begin position="92"/>
        <end position="105"/>
    </location>
</feature>
<feature type="region of interest" description="Disordered" evidence="8">
    <location>
        <begin position="483"/>
        <end position="533"/>
    </location>
</feature>
<dbReference type="InterPro" id="IPR010610">
    <property type="entry name" value="EryCIII-like_C"/>
</dbReference>
<dbReference type="FunFam" id="3.40.50.2000:FF:000029">
    <property type="entry name" value="Sterol 3-beta-glucosyltransferase"/>
    <property type="match status" value="1"/>
</dbReference>
<evidence type="ECO:0000313" key="11">
    <source>
        <dbReference type="EMBL" id="KAK1927242.1"/>
    </source>
</evidence>
<evidence type="ECO:0000256" key="4">
    <source>
        <dbReference type="ARBA" id="ARBA00022679"/>
    </source>
</evidence>
<dbReference type="PANTHER" id="PTHR48050:SF26">
    <property type="entry name" value="STEROL 3-BETA-GLUCOSYLTRANSFERASE"/>
    <property type="match status" value="1"/>
</dbReference>
<feature type="domain" description="Erythromycin biosynthesis protein CIII-like C-terminal" evidence="10">
    <location>
        <begin position="1145"/>
        <end position="1244"/>
    </location>
</feature>